<keyword evidence="3" id="KW-1185">Reference proteome</keyword>
<dbReference type="AlphaFoldDB" id="A0A6J5EN07"/>
<evidence type="ECO:0000313" key="2">
    <source>
        <dbReference type="EMBL" id="CAB3767204.1"/>
    </source>
</evidence>
<dbReference type="EMBL" id="CADIKF010000050">
    <property type="protein sequence ID" value="CAB3767204.1"/>
    <property type="molecule type" value="Genomic_DNA"/>
</dbReference>
<reference evidence="2 3" key="1">
    <citation type="submission" date="2020-04" db="EMBL/GenBank/DDBJ databases">
        <authorList>
            <person name="De Canck E."/>
        </authorList>
    </citation>
    <scope>NUCLEOTIDE SEQUENCE [LARGE SCALE GENOMIC DNA]</scope>
    <source>
        <strain evidence="2 3">LMG 29739</strain>
    </source>
</reference>
<feature type="chain" id="PRO_5026773425" description="DUF2844 domain-containing protein" evidence="1">
    <location>
        <begin position="32"/>
        <end position="160"/>
    </location>
</feature>
<evidence type="ECO:0008006" key="4">
    <source>
        <dbReference type="Google" id="ProtNLM"/>
    </source>
</evidence>
<sequence length="160" mass="16706">MNFAINRSMMRATVGLVAGAMFALTAWPACAQLGGMQTATPDAGSEAIANNTLADAGIRIRGWTDEGGTAIREYATRDGLIFAYTWQGPTMPDLNRLLGQYQTSYRAQAAALAGAGASLHALRVALPDVVVDSGGQMRSYVGRAWLPAALPPGVVPADLP</sequence>
<accession>A0A6J5EN07</accession>
<evidence type="ECO:0000313" key="3">
    <source>
        <dbReference type="Proteomes" id="UP000494329"/>
    </source>
</evidence>
<evidence type="ECO:0000256" key="1">
    <source>
        <dbReference type="SAM" id="SignalP"/>
    </source>
</evidence>
<dbReference type="Pfam" id="PF11005">
    <property type="entry name" value="DUF2844"/>
    <property type="match status" value="1"/>
</dbReference>
<protein>
    <recommendedName>
        <fullName evidence="4">DUF2844 domain-containing protein</fullName>
    </recommendedName>
</protein>
<dbReference type="InterPro" id="IPR021267">
    <property type="entry name" value="DUF2844"/>
</dbReference>
<dbReference type="Proteomes" id="UP000494329">
    <property type="component" value="Unassembled WGS sequence"/>
</dbReference>
<name>A0A6J5EN07_9BURK</name>
<feature type="signal peptide" evidence="1">
    <location>
        <begin position="1"/>
        <end position="31"/>
    </location>
</feature>
<organism evidence="2 3">
    <name type="scientific">Paraburkholderia solisilvae</name>
    <dbReference type="NCBI Taxonomy" id="624376"/>
    <lineage>
        <taxon>Bacteria</taxon>
        <taxon>Pseudomonadati</taxon>
        <taxon>Pseudomonadota</taxon>
        <taxon>Betaproteobacteria</taxon>
        <taxon>Burkholderiales</taxon>
        <taxon>Burkholderiaceae</taxon>
        <taxon>Paraburkholderia</taxon>
    </lineage>
</organism>
<proteinExistence type="predicted"/>
<keyword evidence="1" id="KW-0732">Signal</keyword>
<gene>
    <name evidence="2" type="ORF">LMG29739_05022</name>
</gene>